<evidence type="ECO:0000256" key="7">
    <source>
        <dbReference type="SAM" id="MobiDB-lite"/>
    </source>
</evidence>
<evidence type="ECO:0000256" key="5">
    <source>
        <dbReference type="ARBA" id="ARBA00023136"/>
    </source>
</evidence>
<dbReference type="GO" id="GO:0015297">
    <property type="term" value="F:antiporter activity"/>
    <property type="evidence" value="ECO:0007669"/>
    <property type="project" value="InterPro"/>
</dbReference>
<feature type="transmembrane region" description="Helical" evidence="6">
    <location>
        <begin position="299"/>
        <end position="319"/>
    </location>
</feature>
<evidence type="ECO:0000256" key="2">
    <source>
        <dbReference type="ARBA" id="ARBA00010199"/>
    </source>
</evidence>
<feature type="region of interest" description="Disordered" evidence="7">
    <location>
        <begin position="486"/>
        <end position="505"/>
    </location>
</feature>
<dbReference type="CDD" id="cd13132">
    <property type="entry name" value="MATE_eukaryotic"/>
    <property type="match status" value="1"/>
</dbReference>
<dbReference type="GO" id="GO:1990961">
    <property type="term" value="P:xenobiotic detoxification by transmembrane export across the plasma membrane"/>
    <property type="evidence" value="ECO:0007669"/>
    <property type="project" value="InterPro"/>
</dbReference>
<name>A0A438DEW7_VITVI</name>
<dbReference type="GO" id="GO:0016020">
    <property type="term" value="C:membrane"/>
    <property type="evidence" value="ECO:0007669"/>
    <property type="project" value="UniProtKB-SubCell"/>
</dbReference>
<feature type="transmembrane region" description="Helical" evidence="6">
    <location>
        <begin position="413"/>
        <end position="437"/>
    </location>
</feature>
<dbReference type="InterPro" id="IPR002528">
    <property type="entry name" value="MATE_fam"/>
</dbReference>
<feature type="transmembrane region" description="Helical" evidence="6">
    <location>
        <begin position="34"/>
        <end position="56"/>
    </location>
</feature>
<dbReference type="AlphaFoldDB" id="A0A438DEW7"/>
<proteinExistence type="inferred from homology"/>
<keyword evidence="4 6" id="KW-1133">Transmembrane helix</keyword>
<evidence type="ECO:0000313" key="9">
    <source>
        <dbReference type="Proteomes" id="UP000288805"/>
    </source>
</evidence>
<feature type="transmembrane region" description="Helical" evidence="6">
    <location>
        <begin position="191"/>
        <end position="211"/>
    </location>
</feature>
<feature type="transmembrane region" description="Helical" evidence="6">
    <location>
        <begin position="118"/>
        <end position="141"/>
    </location>
</feature>
<comment type="subcellular location">
    <subcellularLocation>
        <location evidence="1">Membrane</location>
        <topology evidence="1">Multi-pass membrane protein</topology>
    </subcellularLocation>
</comment>
<accession>A0A438DEW7</accession>
<comment type="caution">
    <text evidence="8">The sequence shown here is derived from an EMBL/GenBank/DDBJ whole genome shotgun (WGS) entry which is preliminary data.</text>
</comment>
<evidence type="ECO:0000313" key="8">
    <source>
        <dbReference type="EMBL" id="RVW33959.1"/>
    </source>
</evidence>
<reference evidence="8 9" key="1">
    <citation type="journal article" date="2018" name="PLoS Genet.">
        <title>Population sequencing reveals clonal diversity and ancestral inbreeding in the grapevine cultivar Chardonnay.</title>
        <authorList>
            <person name="Roach M.J."/>
            <person name="Johnson D.L."/>
            <person name="Bohlmann J."/>
            <person name="van Vuuren H.J."/>
            <person name="Jones S.J."/>
            <person name="Pretorius I.S."/>
            <person name="Schmidt S.A."/>
            <person name="Borneman A.R."/>
        </authorList>
    </citation>
    <scope>NUCLEOTIDE SEQUENCE [LARGE SCALE GENOMIC DNA]</scope>
    <source>
        <strain evidence="9">cv. Chardonnay</strain>
        <tissue evidence="8">Leaf</tissue>
    </source>
</reference>
<comment type="similarity">
    <text evidence="2 6">Belongs to the multi antimicrobial extrusion (MATE) (TC 2.A.66.1) family.</text>
</comment>
<feature type="transmembrane region" description="Helical" evidence="6">
    <location>
        <begin position="62"/>
        <end position="88"/>
    </location>
</feature>
<evidence type="ECO:0000256" key="1">
    <source>
        <dbReference type="ARBA" id="ARBA00004141"/>
    </source>
</evidence>
<feature type="transmembrane region" description="Helical" evidence="6">
    <location>
        <begin position="381"/>
        <end position="401"/>
    </location>
</feature>
<keyword evidence="3 6" id="KW-0812">Transmembrane</keyword>
<feature type="transmembrane region" description="Helical" evidence="6">
    <location>
        <begin position="217"/>
        <end position="237"/>
    </location>
</feature>
<sequence length="505" mass="54564">MGVEKMQLGSREEKRCEEVTWGGFAGELKKVGCLAAPMVVATVSQYLLQVASVVMVGHLGQVSLSAVAIATALTNVTGFSLLVSLLLFSNSCHERLAGGLETLCGQAYGAHQYGKLGIYTYSATISLALVCLPICLLWIFMDKLLILIGQDPLIAHEARNYSIWLIPGLYGSAILKPLVRYLQTQSLIFPMLISSLIILGLHIPICWSLVFKLELGNVGAAVAISISSWLNVVLLVLYVKYSSACEKTRMSFSKDAFFVMGEFFHFAVPAAVMVCLKWWSCELLTLLSGLLPNPKLESSILAICLTITTLHFTIPYGLGAVASTRVSNELGAGNPQAARVAVWAVMFLAIIETTVVSTSLFCCRYVLGYAYSSDKQIVDNVAVMAPLICLSIVMDSIQGVLSGVARGSGWQHIGAYINLGAFYVVGLPVAIILGFVVHLKAKGLWIGIVTGSVVQSTLLSIITGLTNWKKQANKARERIFEGPSSVENRSELTEPKRISDEVVTN</sequence>
<dbReference type="GO" id="GO:0042910">
    <property type="term" value="F:xenobiotic transmembrane transporter activity"/>
    <property type="evidence" value="ECO:0007669"/>
    <property type="project" value="InterPro"/>
</dbReference>
<feature type="transmembrane region" description="Helical" evidence="6">
    <location>
        <begin position="340"/>
        <end position="361"/>
    </location>
</feature>
<protein>
    <recommendedName>
        <fullName evidence="6">Protein DETOXIFICATION</fullName>
    </recommendedName>
    <alternativeName>
        <fullName evidence="6">Multidrug and toxic compound extrusion protein</fullName>
    </alternativeName>
</protein>
<organism evidence="8 9">
    <name type="scientific">Vitis vinifera</name>
    <name type="common">Grape</name>
    <dbReference type="NCBI Taxonomy" id="29760"/>
    <lineage>
        <taxon>Eukaryota</taxon>
        <taxon>Viridiplantae</taxon>
        <taxon>Streptophyta</taxon>
        <taxon>Embryophyta</taxon>
        <taxon>Tracheophyta</taxon>
        <taxon>Spermatophyta</taxon>
        <taxon>Magnoliopsida</taxon>
        <taxon>eudicotyledons</taxon>
        <taxon>Gunneridae</taxon>
        <taxon>Pentapetalae</taxon>
        <taxon>rosids</taxon>
        <taxon>Vitales</taxon>
        <taxon>Vitaceae</taxon>
        <taxon>Viteae</taxon>
        <taxon>Vitis</taxon>
    </lineage>
</organism>
<feature type="transmembrane region" description="Helical" evidence="6">
    <location>
        <begin position="161"/>
        <end position="179"/>
    </location>
</feature>
<dbReference type="Pfam" id="PF01554">
    <property type="entry name" value="MatE"/>
    <property type="match status" value="2"/>
</dbReference>
<dbReference type="PANTHER" id="PTHR11206">
    <property type="entry name" value="MULTIDRUG RESISTANCE PROTEIN"/>
    <property type="match status" value="1"/>
</dbReference>
<dbReference type="EMBL" id="QGNW01001661">
    <property type="protein sequence ID" value="RVW33959.1"/>
    <property type="molecule type" value="Genomic_DNA"/>
</dbReference>
<evidence type="ECO:0000256" key="4">
    <source>
        <dbReference type="ARBA" id="ARBA00022989"/>
    </source>
</evidence>
<gene>
    <name evidence="8" type="primary">DTX10_1</name>
    <name evidence="8" type="ORF">CK203_100750</name>
</gene>
<dbReference type="InterPro" id="IPR045069">
    <property type="entry name" value="MATE_euk"/>
</dbReference>
<dbReference type="NCBIfam" id="TIGR00797">
    <property type="entry name" value="matE"/>
    <property type="match status" value="1"/>
</dbReference>
<feature type="compositionally biased region" description="Basic and acidic residues" evidence="7">
    <location>
        <begin position="488"/>
        <end position="505"/>
    </location>
</feature>
<dbReference type="Proteomes" id="UP000288805">
    <property type="component" value="Unassembled WGS sequence"/>
</dbReference>
<feature type="transmembrane region" description="Helical" evidence="6">
    <location>
        <begin position="257"/>
        <end position="279"/>
    </location>
</feature>
<feature type="transmembrane region" description="Helical" evidence="6">
    <location>
        <begin position="443"/>
        <end position="468"/>
    </location>
</feature>
<evidence type="ECO:0000256" key="6">
    <source>
        <dbReference type="RuleBase" id="RU004914"/>
    </source>
</evidence>
<evidence type="ECO:0000256" key="3">
    <source>
        <dbReference type="ARBA" id="ARBA00022692"/>
    </source>
</evidence>
<keyword evidence="5 6" id="KW-0472">Membrane</keyword>